<evidence type="ECO:0000256" key="1">
    <source>
        <dbReference type="ARBA" id="ARBA00022512"/>
    </source>
</evidence>
<evidence type="ECO:0000256" key="5">
    <source>
        <dbReference type="SAM" id="MobiDB-lite"/>
    </source>
</evidence>
<dbReference type="RefSeq" id="WP_067060061.1">
    <property type="nucleotide sequence ID" value="NZ_CP014699.1"/>
</dbReference>
<dbReference type="EMBL" id="CP014699">
    <property type="protein sequence ID" value="AND78649.1"/>
    <property type="molecule type" value="Genomic_DNA"/>
</dbReference>
<keyword evidence="11" id="KW-1185">Reference proteome</keyword>
<keyword evidence="1" id="KW-0134">Cell wall</keyword>
<dbReference type="OrthoDB" id="2199792at2"/>
<reference evidence="11" key="2">
    <citation type="submission" date="2016-03" db="EMBL/GenBank/DDBJ databases">
        <title>Streptococcus antelopensis sp. nov., isolated from the feces of the Tibetan antelope (Pantholops hodgsonii) in Hoh Xil National Nature Reserve, Qinghai, China.</title>
        <authorList>
            <person name="Bai X."/>
        </authorList>
    </citation>
    <scope>NUCLEOTIDE SEQUENCE [LARGE SCALE GENOMIC DNA]</scope>
    <source>
        <strain evidence="11">TA 26</strain>
    </source>
</reference>
<dbReference type="InterPro" id="IPR019931">
    <property type="entry name" value="LPXTG_anchor"/>
</dbReference>
<dbReference type="InterPro" id="IPR048052">
    <property type="entry name" value="FM1-like"/>
</dbReference>
<name>A0A172Q5A4_9STRE</name>
<keyword evidence="6" id="KW-0812">Transmembrane</keyword>
<feature type="signal peptide" evidence="7">
    <location>
        <begin position="1"/>
        <end position="20"/>
    </location>
</feature>
<evidence type="ECO:0000256" key="7">
    <source>
        <dbReference type="SAM" id="SignalP"/>
    </source>
</evidence>
<keyword evidence="6" id="KW-1133">Transmembrane helix</keyword>
<evidence type="ECO:0000256" key="4">
    <source>
        <dbReference type="ARBA" id="ARBA00023088"/>
    </source>
</evidence>
<dbReference type="InterPro" id="IPR041033">
    <property type="entry name" value="SpaA_PFL_dom_1"/>
</dbReference>
<feature type="region of interest" description="Disordered" evidence="5">
    <location>
        <begin position="148"/>
        <end position="168"/>
    </location>
</feature>
<dbReference type="Proteomes" id="UP000077317">
    <property type="component" value="Chromosome"/>
</dbReference>
<dbReference type="Pfam" id="PF00746">
    <property type="entry name" value="Gram_pos_anchor"/>
    <property type="match status" value="1"/>
</dbReference>
<sequence length="465" mass="49405">MKNLRKMVALILAVLTTVLAGGLVSADNTTGSITISNASAGQEYSVYKLFDATYSADGISYKVPSGKTFTGNEWFDVDSSGNVLAKEGADVSTEAFKTWAESFGTQIGDKVTAQNNTVVFDNLPFGYYFVKSSLGATLTVDSTNPDATVIDKNETNPTIPDPSDGGGKKIIVDGKTESTTTAKIGDTVNFQIKYTATNHVTADGKTEQITKYTIKDTPTDLDIDETSVKVTVGGTDVTDPNNITKSTNGELTIVLPWVNGSTSIYNSPTDVIVTYNAVVTKGAQDGTASNKAAISYDTATSPDNPVNPNDPGDNETTVNTYKFNLVKTDGTKNLTGAQFKLYTAANGGEEIQVVKDGDSYRVAEAGETGVAIEAGQVDIKGLKGDTTYYLEEIKAPDGYNILTERQAVTIDPKKANQTEEVINRAGAELPSTGSIGTTLFYLFGSLLVIGALIFMIAKRRMKNQA</sequence>
<accession>A0A172Q5A4</accession>
<keyword evidence="3 7" id="KW-0732">Signal</keyword>
<evidence type="ECO:0000313" key="11">
    <source>
        <dbReference type="Proteomes" id="UP000077317"/>
    </source>
</evidence>
<evidence type="ECO:0000259" key="8">
    <source>
        <dbReference type="Pfam" id="PF00746"/>
    </source>
</evidence>
<dbReference type="NCBIfam" id="TIGR01167">
    <property type="entry name" value="LPXTG_anchor"/>
    <property type="match status" value="1"/>
</dbReference>
<feature type="compositionally biased region" description="Low complexity" evidence="5">
    <location>
        <begin position="302"/>
        <end position="311"/>
    </location>
</feature>
<feature type="domain" description="Gram-positive cocci surface proteins LPxTG" evidence="8">
    <location>
        <begin position="426"/>
        <end position="462"/>
    </location>
</feature>
<dbReference type="KEGG" id="spat:A0O21_00705"/>
<reference evidence="10 11" key="1">
    <citation type="journal article" date="2016" name="Int. J. Syst. Evol. Microbiol.">
        <title>Streptococcuspantholopis sp. nov., isolated from faeces of the Tibetan antelope (Pantholops hodgsonii).</title>
        <authorList>
            <person name="Bai X."/>
            <person name="Xiong Y."/>
            <person name="Lu S."/>
            <person name="Jin D."/>
            <person name="Lai X."/>
            <person name="Yang J."/>
            <person name="Niu L."/>
            <person name="Hu S."/>
            <person name="Meng X."/>
            <person name="Pu J."/>
            <person name="Ye C."/>
            <person name="Xu J."/>
        </authorList>
    </citation>
    <scope>NUCLEOTIDE SEQUENCE [LARGE SCALE GENOMIC DNA]</scope>
    <source>
        <strain evidence="10 11">TA 26</strain>
    </source>
</reference>
<dbReference type="STRING" id="1811193.A0O21_00705"/>
<gene>
    <name evidence="10" type="ORF">A0O21_00705</name>
</gene>
<evidence type="ECO:0000259" key="9">
    <source>
        <dbReference type="Pfam" id="PF17802"/>
    </source>
</evidence>
<dbReference type="AlphaFoldDB" id="A0A172Q5A4"/>
<feature type="region of interest" description="Disordered" evidence="5">
    <location>
        <begin position="296"/>
        <end position="317"/>
    </location>
</feature>
<feature type="transmembrane region" description="Helical" evidence="6">
    <location>
        <begin position="439"/>
        <end position="457"/>
    </location>
</feature>
<evidence type="ECO:0000256" key="6">
    <source>
        <dbReference type="SAM" id="Phobius"/>
    </source>
</evidence>
<dbReference type="Gene3D" id="2.60.40.10">
    <property type="entry name" value="Immunoglobulins"/>
    <property type="match status" value="1"/>
</dbReference>
<proteinExistence type="predicted"/>
<dbReference type="Pfam" id="PF17802">
    <property type="entry name" value="SpaA"/>
    <property type="match status" value="1"/>
</dbReference>
<keyword evidence="4" id="KW-0572">Peptidoglycan-anchor</keyword>
<dbReference type="Gene3D" id="2.60.40.740">
    <property type="match status" value="1"/>
</dbReference>
<organism evidence="10 11">
    <name type="scientific">Streptococcus pantholopis</name>
    <dbReference type="NCBI Taxonomy" id="1811193"/>
    <lineage>
        <taxon>Bacteria</taxon>
        <taxon>Bacillati</taxon>
        <taxon>Bacillota</taxon>
        <taxon>Bacilli</taxon>
        <taxon>Lactobacillales</taxon>
        <taxon>Streptococcaceae</taxon>
        <taxon>Streptococcus</taxon>
    </lineage>
</organism>
<evidence type="ECO:0000256" key="2">
    <source>
        <dbReference type="ARBA" id="ARBA00022525"/>
    </source>
</evidence>
<feature type="chain" id="PRO_5039013403" evidence="7">
    <location>
        <begin position="21"/>
        <end position="465"/>
    </location>
</feature>
<keyword evidence="2" id="KW-0964">Secreted</keyword>
<evidence type="ECO:0000256" key="3">
    <source>
        <dbReference type="ARBA" id="ARBA00022729"/>
    </source>
</evidence>
<keyword evidence="6" id="KW-0472">Membrane</keyword>
<dbReference type="InterPro" id="IPR013783">
    <property type="entry name" value="Ig-like_fold"/>
</dbReference>
<dbReference type="NCBIfam" id="NF033902">
    <property type="entry name" value="iso_D2_wall_anc"/>
    <property type="match status" value="1"/>
</dbReference>
<evidence type="ECO:0000313" key="10">
    <source>
        <dbReference type="EMBL" id="AND78649.1"/>
    </source>
</evidence>
<protein>
    <submittedName>
        <fullName evidence="10">Cell wall anchor protein</fullName>
    </submittedName>
</protein>
<feature type="domain" description="SpaA-like prealbumin fold" evidence="9">
    <location>
        <begin position="323"/>
        <end position="418"/>
    </location>
</feature>